<evidence type="ECO:0000313" key="2">
    <source>
        <dbReference type="Proteomes" id="UP000193944"/>
    </source>
</evidence>
<evidence type="ECO:0000313" key="1">
    <source>
        <dbReference type="EMBL" id="ORX83840.1"/>
    </source>
</evidence>
<dbReference type="Proteomes" id="UP000193944">
    <property type="component" value="Unassembled WGS sequence"/>
</dbReference>
<reference evidence="1 2" key="2">
    <citation type="submission" date="2016-08" db="EMBL/GenBank/DDBJ databases">
        <title>Pervasive Adenine N6-methylation of Active Genes in Fungi.</title>
        <authorList>
            <consortium name="DOE Joint Genome Institute"/>
            <person name="Mondo S.J."/>
            <person name="Dannebaum R.O."/>
            <person name="Kuo R.C."/>
            <person name="Labutti K."/>
            <person name="Haridas S."/>
            <person name="Kuo A."/>
            <person name="Salamov A."/>
            <person name="Ahrendt S.R."/>
            <person name="Lipzen A."/>
            <person name="Sullivan W."/>
            <person name="Andreopoulos W.B."/>
            <person name="Clum A."/>
            <person name="Lindquist E."/>
            <person name="Daum C."/>
            <person name="Ramamoorthy G.K."/>
            <person name="Gryganskyi A."/>
            <person name="Culley D."/>
            <person name="Magnuson J.K."/>
            <person name="James T.Y."/>
            <person name="O'Malley M.A."/>
            <person name="Stajich J.E."/>
            <person name="Spatafora J.W."/>
            <person name="Visel A."/>
            <person name="Grigoriev I.V."/>
        </authorList>
    </citation>
    <scope>NUCLEOTIDE SEQUENCE [LARGE SCALE GENOMIC DNA]</scope>
    <source>
        <strain evidence="1 2">S4</strain>
    </source>
</reference>
<proteinExistence type="predicted"/>
<comment type="caution">
    <text evidence="1">The sequence shown here is derived from an EMBL/GenBank/DDBJ whole genome shotgun (WGS) entry which is preliminary data.</text>
</comment>
<name>A0A1Y1XDJ6_9FUNG</name>
<keyword evidence="2" id="KW-1185">Reference proteome</keyword>
<protein>
    <submittedName>
        <fullName evidence="1">Uncharacterized protein</fullName>
    </submittedName>
</protein>
<reference evidence="1 2" key="1">
    <citation type="submission" date="2016-08" db="EMBL/GenBank/DDBJ databases">
        <title>A Parts List for Fungal Cellulosomes Revealed by Comparative Genomics.</title>
        <authorList>
            <consortium name="DOE Joint Genome Institute"/>
            <person name="Haitjema C.H."/>
            <person name="Gilmore S.P."/>
            <person name="Henske J.K."/>
            <person name="Solomon K.V."/>
            <person name="De Groot R."/>
            <person name="Kuo A."/>
            <person name="Mondo S.J."/>
            <person name="Salamov A.A."/>
            <person name="Labutti K."/>
            <person name="Zhao Z."/>
            <person name="Chiniquy J."/>
            <person name="Barry K."/>
            <person name="Brewer H.M."/>
            <person name="Purvine S.O."/>
            <person name="Wright A.T."/>
            <person name="Boxma B."/>
            <person name="Van Alen T."/>
            <person name="Hackstein J.H."/>
            <person name="Baker S.E."/>
            <person name="Grigoriev I.V."/>
            <person name="O'Malley M.A."/>
        </authorList>
    </citation>
    <scope>NUCLEOTIDE SEQUENCE [LARGE SCALE GENOMIC DNA]</scope>
    <source>
        <strain evidence="1 2">S4</strain>
    </source>
</reference>
<dbReference type="EMBL" id="MCFG01000064">
    <property type="protein sequence ID" value="ORX83840.1"/>
    <property type="molecule type" value="Genomic_DNA"/>
</dbReference>
<sequence length="98" mass="11561">MATTKKMIQLKKKWILLKKNDNESKITNNFLYNYLKYRIILNLMKEKNTINNYPFISQLSFEDPFNIIRTVLCGVEDNLSTISVKLITDDVQIVCLKK</sequence>
<gene>
    <name evidence="1" type="ORF">BCR32DRAFT_277662</name>
</gene>
<organism evidence="1 2">
    <name type="scientific">Anaeromyces robustus</name>
    <dbReference type="NCBI Taxonomy" id="1754192"/>
    <lineage>
        <taxon>Eukaryota</taxon>
        <taxon>Fungi</taxon>
        <taxon>Fungi incertae sedis</taxon>
        <taxon>Chytridiomycota</taxon>
        <taxon>Chytridiomycota incertae sedis</taxon>
        <taxon>Neocallimastigomycetes</taxon>
        <taxon>Neocallimastigales</taxon>
        <taxon>Neocallimastigaceae</taxon>
        <taxon>Anaeromyces</taxon>
    </lineage>
</organism>
<dbReference type="AlphaFoldDB" id="A0A1Y1XDJ6"/>
<accession>A0A1Y1XDJ6</accession>